<protein>
    <submittedName>
        <fullName evidence="1">DUF2279 domain-containing protein</fullName>
    </submittedName>
</protein>
<comment type="caution">
    <text evidence="1">The sequence shown here is derived from an EMBL/GenBank/DDBJ whole genome shotgun (WGS) entry which is preliminary data.</text>
</comment>
<dbReference type="RefSeq" id="WP_321536839.1">
    <property type="nucleotide sequence ID" value="NZ_JARGDL010000025.1"/>
</dbReference>
<dbReference type="Pfam" id="PF10043">
    <property type="entry name" value="DUF2279"/>
    <property type="match status" value="1"/>
</dbReference>
<organism evidence="1 2">
    <name type="scientific">Stygiobacter electus</name>
    <dbReference type="NCBI Taxonomy" id="3032292"/>
    <lineage>
        <taxon>Bacteria</taxon>
        <taxon>Pseudomonadati</taxon>
        <taxon>Ignavibacteriota</taxon>
        <taxon>Ignavibacteria</taxon>
        <taxon>Ignavibacteriales</taxon>
        <taxon>Melioribacteraceae</taxon>
        <taxon>Stygiobacter</taxon>
    </lineage>
</organism>
<proteinExistence type="predicted"/>
<dbReference type="AlphaFoldDB" id="A0AAE3P2B7"/>
<accession>A0AAE3P2B7</accession>
<evidence type="ECO:0000313" key="1">
    <source>
        <dbReference type="EMBL" id="MDF1613069.1"/>
    </source>
</evidence>
<sequence length="293" mass="34083">MKIKLFLLYLFVFNCIYSQSVVFQKADSSYLKKIDVLDTKIDGTKFAVFGGTTLAFGIGAHIYQGEDWWFHDRGKFKIINDGWFDNYALGQDKIGHFLGTYFLASAFRYGLDYSNFSISKQYHYASLFALLYELYIEVNDGFSKSYGFSQSDFIADFAGASYNLLQYYIPYLNNFQPRFSYKWNKKIIGGPKQANIFDDYEYSKYWMSIRMKNVLPNFISQYWPKILMISVGSGLIYTPKTEREIIIALDIDANELPFNGSFGNAVKFVLNHLHFPLPGLRIKPDKKFMWSSF</sequence>
<dbReference type="Proteomes" id="UP001221302">
    <property type="component" value="Unassembled WGS sequence"/>
</dbReference>
<keyword evidence="2" id="KW-1185">Reference proteome</keyword>
<evidence type="ECO:0000313" key="2">
    <source>
        <dbReference type="Proteomes" id="UP001221302"/>
    </source>
</evidence>
<dbReference type="InterPro" id="IPR018736">
    <property type="entry name" value="DUF2279_periplasmic_lipo"/>
</dbReference>
<name>A0AAE3P2B7_9BACT</name>
<gene>
    <name evidence="1" type="ORF">P0M35_12965</name>
</gene>
<dbReference type="EMBL" id="JARGDL010000025">
    <property type="protein sequence ID" value="MDF1613069.1"/>
    <property type="molecule type" value="Genomic_DNA"/>
</dbReference>
<reference evidence="1" key="1">
    <citation type="submission" date="2023-03" db="EMBL/GenBank/DDBJ databases">
        <title>Stygiobacter electus gen. nov., sp. nov., facultatively anaerobic thermotolerant bacterium of the class Ignavibacteria from a well of Yessentuki mineral water deposit.</title>
        <authorList>
            <person name="Podosokorskaya O.A."/>
            <person name="Elcheninov A.G."/>
            <person name="Petrova N.F."/>
            <person name="Zavarzina D.G."/>
            <person name="Kublanov I.V."/>
            <person name="Merkel A.Y."/>
        </authorList>
    </citation>
    <scope>NUCLEOTIDE SEQUENCE</scope>
    <source>
        <strain evidence="1">09-Me</strain>
    </source>
</reference>